<dbReference type="eggNOG" id="COG0517">
    <property type="taxonomic scope" value="Bacteria"/>
</dbReference>
<dbReference type="KEGG" id="emg:BBD33_03960"/>
<protein>
    <submittedName>
        <fullName evidence="1">Acetoin utilization protein</fullName>
    </submittedName>
</protein>
<dbReference type="GeneID" id="48543846"/>
<organism evidence="1 2">
    <name type="scientific">Elizabethkingia meningoseptica</name>
    <name type="common">Chryseobacterium meningosepticum</name>
    <dbReference type="NCBI Taxonomy" id="238"/>
    <lineage>
        <taxon>Bacteria</taxon>
        <taxon>Pseudomonadati</taxon>
        <taxon>Bacteroidota</taxon>
        <taxon>Flavobacteriia</taxon>
        <taxon>Flavobacteriales</taxon>
        <taxon>Weeksellaceae</taxon>
        <taxon>Elizabethkingia</taxon>
    </lineage>
</organism>
<dbReference type="Proteomes" id="UP000188947">
    <property type="component" value="Unassembled WGS sequence"/>
</dbReference>
<comment type="caution">
    <text evidence="1">The sequence shown here is derived from an EMBL/GenBank/DDBJ whole genome shotgun (WGS) entry which is preliminary data.</text>
</comment>
<dbReference type="Gene3D" id="3.10.580.10">
    <property type="entry name" value="CBS-domain"/>
    <property type="match status" value="1"/>
</dbReference>
<proteinExistence type="predicted"/>
<dbReference type="InterPro" id="IPR046342">
    <property type="entry name" value="CBS_dom_sf"/>
</dbReference>
<dbReference type="EMBL" id="MPOG01000019">
    <property type="protein sequence ID" value="OOH93142.1"/>
    <property type="molecule type" value="Genomic_DNA"/>
</dbReference>
<sequence>MFIKEYISKDYPAFNLSDSLEEIKSIVRDFGYSHIFVKKNNLFLGNISTEIIEESEAKHLSELSHHLERFAMLEDSTSLDSIRILHTFNANVVPIINQKEKYLGYISCEDVFADFSKYPLFSENGAVLIVETAARNYSMTEIAKIVESNNGKFYGAFIYHMTDETVQVALKISSDNLSSINETFDRYSYIVVYKFYHDEKDDLLKDRFGFLQKYMEF</sequence>
<dbReference type="AlphaFoldDB" id="A0A1T3I6Q4"/>
<reference evidence="1 2" key="1">
    <citation type="submission" date="2016-11" db="EMBL/GenBank/DDBJ databases">
        <title>Genome sequence and comparative genomic analysis of clinical strain Elizabethkingia meningoseptica 61421 PRCM.</title>
        <authorList>
            <person name="Wang M."/>
            <person name="Hu S."/>
            <person name="Cao L."/>
            <person name="Jiang T."/>
            <person name="Zhou Y."/>
            <person name="Ming D."/>
        </authorList>
    </citation>
    <scope>NUCLEOTIDE SEQUENCE [LARGE SCALE GENOMIC DNA]</scope>
    <source>
        <strain evidence="1 2">61421 PRCM</strain>
    </source>
</reference>
<dbReference type="SUPFAM" id="SSF54631">
    <property type="entry name" value="CBS-domain pair"/>
    <property type="match status" value="1"/>
</dbReference>
<accession>A0A1T3I6Q4</accession>
<dbReference type="RefSeq" id="WP_016170037.1">
    <property type="nucleotide sequence ID" value="NZ_CP014338.1"/>
</dbReference>
<name>A0A1T3I6Q4_ELIME</name>
<dbReference type="STRING" id="238.BBD35_05800"/>
<gene>
    <name evidence="1" type="ORF">BMF97_16835</name>
</gene>
<keyword evidence="2" id="KW-1185">Reference proteome</keyword>
<evidence type="ECO:0000313" key="1">
    <source>
        <dbReference type="EMBL" id="OOH93142.1"/>
    </source>
</evidence>
<evidence type="ECO:0000313" key="2">
    <source>
        <dbReference type="Proteomes" id="UP000188947"/>
    </source>
</evidence>
<dbReference type="OrthoDB" id="1523762at2"/>